<dbReference type="CDD" id="cd18811">
    <property type="entry name" value="SF2_C_RecG"/>
    <property type="match status" value="1"/>
</dbReference>
<comment type="caution">
    <text evidence="18">The sequence shown here is derived from an EMBL/GenBank/DDBJ whole genome shotgun (WGS) entry which is preliminary data.</text>
</comment>
<evidence type="ECO:0000256" key="11">
    <source>
        <dbReference type="ARBA" id="ARBA00023235"/>
    </source>
</evidence>
<keyword evidence="11" id="KW-0413">Isomerase</keyword>
<evidence type="ECO:0000256" key="12">
    <source>
        <dbReference type="ARBA" id="ARBA00034617"/>
    </source>
</evidence>
<dbReference type="InterPro" id="IPR033454">
    <property type="entry name" value="RecG_wedge"/>
</dbReference>
<evidence type="ECO:0000256" key="6">
    <source>
        <dbReference type="ARBA" id="ARBA00022806"/>
    </source>
</evidence>
<dbReference type="Proteomes" id="UP000308744">
    <property type="component" value="Unassembled WGS sequence"/>
</dbReference>
<evidence type="ECO:0000256" key="9">
    <source>
        <dbReference type="ARBA" id="ARBA00023172"/>
    </source>
</evidence>
<dbReference type="NCBIfam" id="TIGR00643">
    <property type="entry name" value="recG"/>
    <property type="match status" value="1"/>
</dbReference>
<protein>
    <recommendedName>
        <fullName evidence="2 15">ATP-dependent DNA helicase RecG</fullName>
        <ecNumber evidence="13 15">5.6.2.4</ecNumber>
    </recommendedName>
</protein>
<comment type="similarity">
    <text evidence="1 15">Belongs to the helicase family. RecG subfamily.</text>
</comment>
<comment type="catalytic activity">
    <reaction evidence="12 15">
        <text>Couples ATP hydrolysis with the unwinding of duplex DNA by translocating in the 3'-5' direction.</text>
        <dbReference type="EC" id="5.6.2.4"/>
    </reaction>
</comment>
<feature type="domain" description="Helicase C-terminal" evidence="17">
    <location>
        <begin position="464"/>
        <end position="615"/>
    </location>
</feature>
<dbReference type="SUPFAM" id="SSF50249">
    <property type="entry name" value="Nucleic acid-binding proteins"/>
    <property type="match status" value="1"/>
</dbReference>
<keyword evidence="9 15" id="KW-0233">DNA recombination</keyword>
<dbReference type="GO" id="GO:0006310">
    <property type="term" value="P:DNA recombination"/>
    <property type="evidence" value="ECO:0007669"/>
    <property type="project" value="UniProtKB-UniRule"/>
</dbReference>
<evidence type="ECO:0000313" key="18">
    <source>
        <dbReference type="EMBL" id="TKI53241.1"/>
    </source>
</evidence>
<sequence length="681" mass="77042">MTELSSPVSELKGVGKETAAHLETLGIETVNDILWTFPHRHEDFRLKDLAQTPHNERVTVECKVEREPTVLFLGRNKSRLQVTVLAGRHLVKVVFFNQNYLKQKLIPGTIVTVTGKWDRGRQVINGTTVTFGPKIDQVDFEPVYSLKGLIPQKRFRKYMRQVLDDFGAVLPDAIPQHLQDAYKLVSIRDGLEGIHFPQNAEHAKQARRRFAYEELLNFQLRIQALRKLRKDTEHGTIIQFDLQKVRAFIASLPYELTGAQKRVVNEICKDLKAPHRMNRLLQGDVGSGKTVVAAICLYAAVTAGFQGALMAPTEILAEQHAENLIAWFEPFGVRVALLSGSTKTKERRLLLAALADGEIDIVIGTHALIQPDVLFKRLGFVITDEQHRFGVEQRRILRDKGENPDVLFMTATPIPRTLAITAFGEMDVSLIDEMPAGRKEIETHWMKKEQLGSVLSKLELELTAGRQAYAICPLIEESDKLDVQNAVEIYEQLASYFTGRFKVGLMHGRLPADEKDAIMRGFSEGDIHVLVSTTVVEVGVNVPNATFMVVYDAERFGLAQLHQLRGRVGRGEHQSYCLLIADPKSDEGKERMQSMTETNDGFRLAEKDLELRGPGDFFGRKQSGLPDFKVADLVHDYRTLETARKDATEMIETDAFWHDETYRYLREMLQQSGVLQGERFD</sequence>
<evidence type="ECO:0000256" key="14">
    <source>
        <dbReference type="ARBA" id="ARBA00048988"/>
    </source>
</evidence>
<dbReference type="Gene3D" id="3.40.50.300">
    <property type="entry name" value="P-loop containing nucleotide triphosphate hydrolases"/>
    <property type="match status" value="2"/>
</dbReference>
<dbReference type="InterPro" id="IPR047112">
    <property type="entry name" value="RecG/Mfd"/>
</dbReference>
<evidence type="ECO:0000256" key="10">
    <source>
        <dbReference type="ARBA" id="ARBA00023204"/>
    </source>
</evidence>
<comment type="catalytic activity">
    <reaction evidence="14 15">
        <text>ATP + H2O = ADP + phosphate + H(+)</text>
        <dbReference type="Rhea" id="RHEA:13065"/>
        <dbReference type="ChEBI" id="CHEBI:15377"/>
        <dbReference type="ChEBI" id="CHEBI:15378"/>
        <dbReference type="ChEBI" id="CHEBI:30616"/>
        <dbReference type="ChEBI" id="CHEBI:43474"/>
        <dbReference type="ChEBI" id="CHEBI:456216"/>
        <dbReference type="EC" id="5.6.2.4"/>
    </reaction>
</comment>
<dbReference type="InterPro" id="IPR004609">
    <property type="entry name" value="ATP-dep_DNA_helicase_RecG"/>
</dbReference>
<dbReference type="PANTHER" id="PTHR47964:SF1">
    <property type="entry name" value="ATP-DEPENDENT DNA HELICASE HOMOLOG RECG, CHLOROPLASTIC"/>
    <property type="match status" value="1"/>
</dbReference>
<dbReference type="InterPro" id="IPR012340">
    <property type="entry name" value="NA-bd_OB-fold"/>
</dbReference>
<dbReference type="InterPro" id="IPR045562">
    <property type="entry name" value="RecG_dom3_C"/>
</dbReference>
<dbReference type="CDD" id="cd17992">
    <property type="entry name" value="DEXHc_RecG"/>
    <property type="match status" value="1"/>
</dbReference>
<dbReference type="Gene3D" id="1.10.150.20">
    <property type="entry name" value="5' to 3' exonuclease, C-terminal subdomain"/>
    <property type="match status" value="1"/>
</dbReference>
<dbReference type="GO" id="GO:0006281">
    <property type="term" value="P:DNA repair"/>
    <property type="evidence" value="ECO:0007669"/>
    <property type="project" value="UniProtKB-UniRule"/>
</dbReference>
<dbReference type="Pfam" id="PF00271">
    <property type="entry name" value="Helicase_C"/>
    <property type="match status" value="1"/>
</dbReference>
<evidence type="ECO:0000313" key="19">
    <source>
        <dbReference type="Proteomes" id="UP000308744"/>
    </source>
</evidence>
<evidence type="ECO:0000256" key="13">
    <source>
        <dbReference type="ARBA" id="ARBA00034808"/>
    </source>
</evidence>
<dbReference type="EC" id="5.6.2.4" evidence="13 15"/>
<evidence type="ECO:0000256" key="15">
    <source>
        <dbReference type="RuleBase" id="RU363016"/>
    </source>
</evidence>
<evidence type="ECO:0000256" key="5">
    <source>
        <dbReference type="ARBA" id="ARBA00022801"/>
    </source>
</evidence>
<dbReference type="SMART" id="SM00487">
    <property type="entry name" value="DEXDc"/>
    <property type="match status" value="1"/>
</dbReference>
<dbReference type="GO" id="GO:0003677">
    <property type="term" value="F:DNA binding"/>
    <property type="evidence" value="ECO:0007669"/>
    <property type="project" value="UniProtKB-KW"/>
</dbReference>
<dbReference type="CDD" id="cd04488">
    <property type="entry name" value="RecG_wedge_OBF"/>
    <property type="match status" value="1"/>
</dbReference>
<dbReference type="InterPro" id="IPR027417">
    <property type="entry name" value="P-loop_NTPase"/>
</dbReference>
<dbReference type="EMBL" id="SZPU01000124">
    <property type="protein sequence ID" value="TKI53241.1"/>
    <property type="molecule type" value="Genomic_DNA"/>
</dbReference>
<dbReference type="InterPro" id="IPR001650">
    <property type="entry name" value="Helicase_C-like"/>
</dbReference>
<reference evidence="18 19" key="1">
    <citation type="submission" date="2019-04" db="EMBL/GenBank/DDBJ databases">
        <title>Lysinibacillus genome sequencing.</title>
        <authorList>
            <person name="Dunlap C."/>
        </authorList>
    </citation>
    <scope>NUCLEOTIDE SEQUENCE [LARGE SCALE GENOMIC DNA]</scope>
    <source>
        <strain evidence="18 19">CCTCC AB 2010389</strain>
    </source>
</reference>
<evidence type="ECO:0000256" key="8">
    <source>
        <dbReference type="ARBA" id="ARBA00023125"/>
    </source>
</evidence>
<gene>
    <name evidence="18" type="primary">recG</name>
    <name evidence="18" type="ORF">FC756_25050</name>
</gene>
<dbReference type="InterPro" id="IPR014001">
    <property type="entry name" value="Helicase_ATP-bd"/>
</dbReference>
<accession>A0A4U2Y2B5</accession>
<dbReference type="Pfam" id="PF00270">
    <property type="entry name" value="DEAD"/>
    <property type="match status" value="1"/>
</dbReference>
<keyword evidence="19" id="KW-1185">Reference proteome</keyword>
<dbReference type="InterPro" id="IPR011545">
    <property type="entry name" value="DEAD/DEAH_box_helicase_dom"/>
</dbReference>
<dbReference type="Pfam" id="PF17191">
    <property type="entry name" value="RecG_wedge"/>
    <property type="match status" value="1"/>
</dbReference>
<keyword evidence="8" id="KW-0238">DNA-binding</keyword>
<dbReference type="Pfam" id="PF19833">
    <property type="entry name" value="RecG_dom3_C"/>
    <property type="match status" value="1"/>
</dbReference>
<keyword evidence="3 15" id="KW-0547">Nucleotide-binding</keyword>
<evidence type="ECO:0000259" key="17">
    <source>
        <dbReference type="PROSITE" id="PS51194"/>
    </source>
</evidence>
<evidence type="ECO:0000256" key="2">
    <source>
        <dbReference type="ARBA" id="ARBA00017846"/>
    </source>
</evidence>
<comment type="function">
    <text evidence="15">Plays a critical role in recombination and DNA repair. Helps process Holliday junction intermediates to mature products by catalyzing branch migration. Has replication fork regression activity, unwinds stalled or blocked replication forks to make a HJ that can be resolved. Has a DNA unwinding activity characteristic of a DNA helicase with 3'-5' polarity.</text>
</comment>
<dbReference type="GO" id="GO:0016887">
    <property type="term" value="F:ATP hydrolysis activity"/>
    <property type="evidence" value="ECO:0007669"/>
    <property type="project" value="RHEA"/>
</dbReference>
<feature type="domain" description="Helicase ATP-binding" evidence="16">
    <location>
        <begin position="270"/>
        <end position="431"/>
    </location>
</feature>
<dbReference type="SUPFAM" id="SSF52540">
    <property type="entry name" value="P-loop containing nucleoside triphosphate hydrolases"/>
    <property type="match status" value="2"/>
</dbReference>
<proteinExistence type="inferred from homology"/>
<dbReference type="SMART" id="SM00490">
    <property type="entry name" value="HELICc"/>
    <property type="match status" value="1"/>
</dbReference>
<dbReference type="GO" id="GO:0043138">
    <property type="term" value="F:3'-5' DNA helicase activity"/>
    <property type="evidence" value="ECO:0007669"/>
    <property type="project" value="UniProtKB-EC"/>
</dbReference>
<dbReference type="Gene3D" id="2.40.50.140">
    <property type="entry name" value="Nucleic acid-binding proteins"/>
    <property type="match status" value="1"/>
</dbReference>
<organism evidence="18 19">
    <name type="scientific">Lysinibacillus mangiferihumi</name>
    <dbReference type="NCBI Taxonomy" id="1130819"/>
    <lineage>
        <taxon>Bacteria</taxon>
        <taxon>Bacillati</taxon>
        <taxon>Bacillota</taxon>
        <taxon>Bacilli</taxon>
        <taxon>Bacillales</taxon>
        <taxon>Bacillaceae</taxon>
        <taxon>Lysinibacillus</taxon>
    </lineage>
</organism>
<evidence type="ECO:0000256" key="3">
    <source>
        <dbReference type="ARBA" id="ARBA00022741"/>
    </source>
</evidence>
<keyword evidence="4 15" id="KW-0227">DNA damage</keyword>
<evidence type="ECO:0000259" key="16">
    <source>
        <dbReference type="PROSITE" id="PS51192"/>
    </source>
</evidence>
<evidence type="ECO:0000256" key="7">
    <source>
        <dbReference type="ARBA" id="ARBA00022840"/>
    </source>
</evidence>
<keyword evidence="10 15" id="KW-0234">DNA repair</keyword>
<evidence type="ECO:0000256" key="1">
    <source>
        <dbReference type="ARBA" id="ARBA00007504"/>
    </source>
</evidence>
<dbReference type="GO" id="GO:0005524">
    <property type="term" value="F:ATP binding"/>
    <property type="evidence" value="ECO:0007669"/>
    <property type="project" value="UniProtKB-KW"/>
</dbReference>
<dbReference type="NCBIfam" id="NF008165">
    <property type="entry name" value="PRK10917.1-3"/>
    <property type="match status" value="1"/>
</dbReference>
<keyword evidence="7 15" id="KW-0067">ATP-binding</keyword>
<dbReference type="PANTHER" id="PTHR47964">
    <property type="entry name" value="ATP-DEPENDENT DNA HELICASE HOMOLOG RECG, CHLOROPLASTIC"/>
    <property type="match status" value="1"/>
</dbReference>
<evidence type="ECO:0000256" key="4">
    <source>
        <dbReference type="ARBA" id="ARBA00022763"/>
    </source>
</evidence>
<keyword evidence="5 15" id="KW-0378">Hydrolase</keyword>
<keyword evidence="6 15" id="KW-0347">Helicase</keyword>
<dbReference type="PROSITE" id="PS51194">
    <property type="entry name" value="HELICASE_CTER"/>
    <property type="match status" value="1"/>
</dbReference>
<dbReference type="PROSITE" id="PS51192">
    <property type="entry name" value="HELICASE_ATP_BIND_1"/>
    <property type="match status" value="1"/>
</dbReference>
<name>A0A4U2Y2B5_9BACI</name>
<dbReference type="NCBIfam" id="NF008168">
    <property type="entry name" value="PRK10917.2-2"/>
    <property type="match status" value="1"/>
</dbReference>
<dbReference type="RefSeq" id="WP_107894713.1">
    <property type="nucleotide sequence ID" value="NZ_PYWM01000004.1"/>
</dbReference>
<dbReference type="AlphaFoldDB" id="A0A4U2Y2B5"/>